<dbReference type="EMBL" id="MN739467">
    <property type="protein sequence ID" value="QHT06209.1"/>
    <property type="molecule type" value="Genomic_DNA"/>
</dbReference>
<evidence type="ECO:0000313" key="2">
    <source>
        <dbReference type="EMBL" id="QHT06209.1"/>
    </source>
</evidence>
<dbReference type="AlphaFoldDB" id="A0A6C0CRA3"/>
<sequence length="178" mass="21098">MSEINPDFDATRVTLMYLANSVYQDEQEKNEPANKKKEKEEFKFYRKRIHALSKEMLKGKYPNESLKKAHKTFVKHMINYFKVTDRADLLQEEHKNNIIDSPEIACEQQLPLDATIEEANQCIMRTSLQPIATMDQFVNIRKVKIEQPDPPRRKNINIKTEDHKRKGIKKKKKKEKLK</sequence>
<protein>
    <submittedName>
        <fullName evidence="2">Uncharacterized protein</fullName>
    </submittedName>
</protein>
<evidence type="ECO:0000256" key="1">
    <source>
        <dbReference type="SAM" id="MobiDB-lite"/>
    </source>
</evidence>
<accession>A0A6C0CRA3</accession>
<proteinExistence type="predicted"/>
<name>A0A6C0CRA3_9ZZZZ</name>
<reference evidence="2" key="1">
    <citation type="journal article" date="2020" name="Nature">
        <title>Giant virus diversity and host interactions through global metagenomics.</title>
        <authorList>
            <person name="Schulz F."/>
            <person name="Roux S."/>
            <person name="Paez-Espino D."/>
            <person name="Jungbluth S."/>
            <person name="Walsh D.A."/>
            <person name="Denef V.J."/>
            <person name="McMahon K.D."/>
            <person name="Konstantinidis K.T."/>
            <person name="Eloe-Fadrosh E.A."/>
            <person name="Kyrpides N.C."/>
            <person name="Woyke T."/>
        </authorList>
    </citation>
    <scope>NUCLEOTIDE SEQUENCE</scope>
    <source>
        <strain evidence="2">GVMAG-M-3300021425-30</strain>
    </source>
</reference>
<feature type="compositionally biased region" description="Basic residues" evidence="1">
    <location>
        <begin position="165"/>
        <end position="178"/>
    </location>
</feature>
<feature type="region of interest" description="Disordered" evidence="1">
    <location>
        <begin position="144"/>
        <end position="178"/>
    </location>
</feature>
<organism evidence="2">
    <name type="scientific">viral metagenome</name>
    <dbReference type="NCBI Taxonomy" id="1070528"/>
    <lineage>
        <taxon>unclassified sequences</taxon>
        <taxon>metagenomes</taxon>
        <taxon>organismal metagenomes</taxon>
    </lineage>
</organism>